<dbReference type="STRING" id="195913.SAMN04488004_11480"/>
<reference evidence="3" key="1">
    <citation type="submission" date="2016-10" db="EMBL/GenBank/DDBJ databases">
        <authorList>
            <person name="Varghese N."/>
            <person name="Submissions S."/>
        </authorList>
    </citation>
    <scope>NUCLEOTIDE SEQUENCE [LARGE SCALE GENOMIC DNA]</scope>
    <source>
        <strain evidence="3">DSM 16199</strain>
    </source>
</reference>
<dbReference type="GeneID" id="97892866"/>
<keyword evidence="3" id="KW-1185">Reference proteome</keyword>
<dbReference type="RefSeq" id="WP_090190240.1">
    <property type="nucleotide sequence ID" value="NZ_CAXIDI010000008.1"/>
</dbReference>
<dbReference type="OrthoDB" id="7690273at2"/>
<gene>
    <name evidence="2" type="ORF">SAMN04488004_11480</name>
</gene>
<name>A0A1I4GU45_9RHOB</name>
<sequence length="97" mass="9915">MTPIPAMPAAVPPQVRTLPLTSDAKLMAAAQKLEATFLSEMLKSAGFDAARGAFGGGEGEDSFASFLRDAQAENLVSAGGIGLAESLFDAMKARANA</sequence>
<feature type="domain" description="Flagellar protein FlgJ N-terminal" evidence="1">
    <location>
        <begin position="49"/>
        <end position="88"/>
    </location>
</feature>
<accession>A0A1I4GU45</accession>
<dbReference type="InterPro" id="IPR019301">
    <property type="entry name" value="Flagellar_prot_FlgJ_N"/>
</dbReference>
<dbReference type="Pfam" id="PF10135">
    <property type="entry name" value="Rod-binding"/>
    <property type="match status" value="1"/>
</dbReference>
<protein>
    <submittedName>
        <fullName evidence="2">Rod binding protein</fullName>
    </submittedName>
</protein>
<organism evidence="2 3">
    <name type="scientific">Loktanella salsilacus</name>
    <dbReference type="NCBI Taxonomy" id="195913"/>
    <lineage>
        <taxon>Bacteria</taxon>
        <taxon>Pseudomonadati</taxon>
        <taxon>Pseudomonadota</taxon>
        <taxon>Alphaproteobacteria</taxon>
        <taxon>Rhodobacterales</taxon>
        <taxon>Roseobacteraceae</taxon>
        <taxon>Loktanella</taxon>
    </lineage>
</organism>
<proteinExistence type="predicted"/>
<evidence type="ECO:0000259" key="1">
    <source>
        <dbReference type="Pfam" id="PF10135"/>
    </source>
</evidence>
<dbReference type="Proteomes" id="UP000199550">
    <property type="component" value="Unassembled WGS sequence"/>
</dbReference>
<evidence type="ECO:0000313" key="3">
    <source>
        <dbReference type="Proteomes" id="UP000199550"/>
    </source>
</evidence>
<dbReference type="EMBL" id="FOTF01000014">
    <property type="protein sequence ID" value="SFL33548.1"/>
    <property type="molecule type" value="Genomic_DNA"/>
</dbReference>
<evidence type="ECO:0000313" key="2">
    <source>
        <dbReference type="EMBL" id="SFL33548.1"/>
    </source>
</evidence>
<dbReference type="AlphaFoldDB" id="A0A1I4GU45"/>